<dbReference type="PANTHER" id="PTHR35345:SF1">
    <property type="entry name" value="TELOMERE REPEATS-BINDING BOUQUET FORMATION PROTEIN 2"/>
    <property type="match status" value="1"/>
</dbReference>
<dbReference type="GO" id="GO:0005637">
    <property type="term" value="C:nuclear inner membrane"/>
    <property type="evidence" value="ECO:0007669"/>
    <property type="project" value="TreeGrafter"/>
</dbReference>
<proteinExistence type="predicted"/>
<dbReference type="AlphaFoldDB" id="A0A9Q1IG95"/>
<reference evidence="1" key="1">
    <citation type="journal article" date="2023" name="Science">
        <title>Genome structures resolve the early diversification of teleost fishes.</title>
        <authorList>
            <person name="Parey E."/>
            <person name="Louis A."/>
            <person name="Montfort J."/>
            <person name="Bouchez O."/>
            <person name="Roques C."/>
            <person name="Iampietro C."/>
            <person name="Lluch J."/>
            <person name="Castinel A."/>
            <person name="Donnadieu C."/>
            <person name="Desvignes T."/>
            <person name="Floi Bucao C."/>
            <person name="Jouanno E."/>
            <person name="Wen M."/>
            <person name="Mejri S."/>
            <person name="Dirks R."/>
            <person name="Jansen H."/>
            <person name="Henkel C."/>
            <person name="Chen W.J."/>
            <person name="Zahm M."/>
            <person name="Cabau C."/>
            <person name="Klopp C."/>
            <person name="Thompson A.W."/>
            <person name="Robinson-Rechavi M."/>
            <person name="Braasch I."/>
            <person name="Lecointre G."/>
            <person name="Bobe J."/>
            <person name="Postlethwait J.H."/>
            <person name="Berthelot C."/>
            <person name="Roest Crollius H."/>
            <person name="Guiguen Y."/>
        </authorList>
    </citation>
    <scope>NUCLEOTIDE SEQUENCE</scope>
    <source>
        <strain evidence="1">WJC10195</strain>
    </source>
</reference>
<comment type="caution">
    <text evidence="1">The sequence shown here is derived from an EMBL/GenBank/DDBJ whole genome shotgun (WGS) entry which is preliminary data.</text>
</comment>
<sequence length="227" mass="25757">MFTNKKAWFSNSVSEELCHLWVSEGGTIVSWKTADYLFSENATSPDTQRIFESVEYAEDRVTVFHSLFLSTCEKTQSTESVSIGHYVLPPTCIQKEVKAAVGHFIWEQEINQNKVLCGRANFRKNNMALEEDALRSQDDCGKGEDAKISQEDSMLTTPQRETPQCCSVQQYPVNNMVTGYVFIDALTKYSGELHDFLPGLPDFLVSKAHKEKYSITSDEERALRNTK</sequence>
<dbReference type="OrthoDB" id="5278943at2759"/>
<protein>
    <recommendedName>
        <fullName evidence="3">Telomere repeats-binding bouquet formation protein 2</fullName>
    </recommendedName>
</protein>
<dbReference type="GO" id="GO:0007129">
    <property type="term" value="P:homologous chromosome pairing at meiosis"/>
    <property type="evidence" value="ECO:0007669"/>
    <property type="project" value="TreeGrafter"/>
</dbReference>
<evidence type="ECO:0008006" key="3">
    <source>
        <dbReference type="Google" id="ProtNLM"/>
    </source>
</evidence>
<dbReference type="EMBL" id="JAINUF010000016">
    <property type="protein sequence ID" value="KAJ8340753.1"/>
    <property type="molecule type" value="Genomic_DNA"/>
</dbReference>
<accession>A0A9Q1IG95</accession>
<dbReference type="Proteomes" id="UP001152622">
    <property type="component" value="Chromosome 16"/>
</dbReference>
<dbReference type="InterPro" id="IPR028065">
    <property type="entry name" value="TERB2"/>
</dbReference>
<evidence type="ECO:0000313" key="1">
    <source>
        <dbReference type="EMBL" id="KAJ8340753.1"/>
    </source>
</evidence>
<keyword evidence="2" id="KW-1185">Reference proteome</keyword>
<dbReference type="Pfam" id="PF15101">
    <property type="entry name" value="TERB2"/>
    <property type="match status" value="1"/>
</dbReference>
<name>A0A9Q1IG95_SYNKA</name>
<organism evidence="1 2">
    <name type="scientific">Synaphobranchus kaupii</name>
    <name type="common">Kaup's arrowtooth eel</name>
    <dbReference type="NCBI Taxonomy" id="118154"/>
    <lineage>
        <taxon>Eukaryota</taxon>
        <taxon>Metazoa</taxon>
        <taxon>Chordata</taxon>
        <taxon>Craniata</taxon>
        <taxon>Vertebrata</taxon>
        <taxon>Euteleostomi</taxon>
        <taxon>Actinopterygii</taxon>
        <taxon>Neopterygii</taxon>
        <taxon>Teleostei</taxon>
        <taxon>Anguilliformes</taxon>
        <taxon>Synaphobranchidae</taxon>
        <taxon>Synaphobranchus</taxon>
    </lineage>
</organism>
<evidence type="ECO:0000313" key="2">
    <source>
        <dbReference type="Proteomes" id="UP001152622"/>
    </source>
</evidence>
<dbReference type="GO" id="GO:0070197">
    <property type="term" value="P:meiotic attachment of telomere to nuclear envelope"/>
    <property type="evidence" value="ECO:0007669"/>
    <property type="project" value="TreeGrafter"/>
</dbReference>
<dbReference type="PANTHER" id="PTHR35345">
    <property type="entry name" value="TELOMERE REPEATS-BINDING BOUQUET FORMATION PROTEIN 2"/>
    <property type="match status" value="1"/>
</dbReference>
<gene>
    <name evidence="1" type="ORF">SKAU_G00353860</name>
</gene>